<gene>
    <name evidence="4" type="ORF">ACJDU8_00645</name>
</gene>
<dbReference type="InterPro" id="IPR029045">
    <property type="entry name" value="ClpP/crotonase-like_dom_sf"/>
</dbReference>
<comment type="caution">
    <text evidence="4">The sequence shown here is derived from an EMBL/GenBank/DDBJ whole genome shotgun (WGS) entry which is preliminary data.</text>
</comment>
<dbReference type="InterPro" id="IPR014748">
    <property type="entry name" value="Enoyl-CoA_hydra_C"/>
</dbReference>
<evidence type="ECO:0000256" key="2">
    <source>
        <dbReference type="ARBA" id="ARBA00023239"/>
    </source>
</evidence>
<dbReference type="GO" id="GO:0018812">
    <property type="term" value="F:3-hydroxyacyl-CoA dehydratase activity"/>
    <property type="evidence" value="ECO:0007669"/>
    <property type="project" value="UniProtKB-EC"/>
</dbReference>
<dbReference type="Proteomes" id="UP001623660">
    <property type="component" value="Unassembled WGS sequence"/>
</dbReference>
<dbReference type="NCBIfam" id="NF004475">
    <property type="entry name" value="PRK05809.1"/>
    <property type="match status" value="1"/>
</dbReference>
<dbReference type="Pfam" id="PF00378">
    <property type="entry name" value="ECH_1"/>
    <property type="match status" value="1"/>
</dbReference>
<sequence length="259" mass="27687">MEFKNIILEKDGKVALLTINRPKALNALNSETLKEIDAAVDNIAADENVYAVILTGAGKAFVAGADITEMKDLNTVQGRKFGTLGNKVFRKLEKLDKPVIAAVNGFALGGGCELSLACDIRIASSKAKFGQPEVGLGITPGFGGTQRLPRVVGVGMAKELIYTAQIINAEEALRIGLVNKIVEPDKLLEEVKNLANTIASNAPIAVQLCKAAINQGIQCDIDTAVAYEAEVFGECFATEDQKEGMTAFVEKRDKSFKNK</sequence>
<dbReference type="SUPFAM" id="SSF52096">
    <property type="entry name" value="ClpP/crotonase"/>
    <property type="match status" value="1"/>
</dbReference>
<evidence type="ECO:0000256" key="1">
    <source>
        <dbReference type="ARBA" id="ARBA00005254"/>
    </source>
</evidence>
<dbReference type="InterPro" id="IPR001753">
    <property type="entry name" value="Enoyl-CoA_hydra/iso"/>
</dbReference>
<dbReference type="PROSITE" id="PS00166">
    <property type="entry name" value="ENOYL_COA_HYDRATASE"/>
    <property type="match status" value="1"/>
</dbReference>
<reference evidence="4 5" key="1">
    <citation type="submission" date="2024-11" db="EMBL/GenBank/DDBJ databases">
        <authorList>
            <person name="Heng Y.C."/>
            <person name="Lim A.C.H."/>
            <person name="Lee J.K.Y."/>
            <person name="Kittelmann S."/>
        </authorList>
    </citation>
    <scope>NUCLEOTIDE SEQUENCE [LARGE SCALE GENOMIC DNA]</scope>
    <source>
        <strain evidence="4 5">WILCCON 0269</strain>
    </source>
</reference>
<dbReference type="PANTHER" id="PTHR11941:SF54">
    <property type="entry name" value="ENOYL-COA HYDRATASE, MITOCHONDRIAL"/>
    <property type="match status" value="1"/>
</dbReference>
<name>A0ABW8SEY6_9CLOT</name>
<dbReference type="Gene3D" id="1.10.12.10">
    <property type="entry name" value="Lyase 2-enoyl-coa Hydratase, Chain A, domain 2"/>
    <property type="match status" value="1"/>
</dbReference>
<evidence type="ECO:0000313" key="5">
    <source>
        <dbReference type="Proteomes" id="UP001623660"/>
    </source>
</evidence>
<evidence type="ECO:0000313" key="4">
    <source>
        <dbReference type="EMBL" id="MFL0194103.1"/>
    </source>
</evidence>
<keyword evidence="5" id="KW-1185">Reference proteome</keyword>
<comment type="similarity">
    <text evidence="1 3">Belongs to the enoyl-CoA hydratase/isomerase family.</text>
</comment>
<dbReference type="EC" id="4.2.1.150" evidence="4"/>
<dbReference type="EMBL" id="JBJHZX010000001">
    <property type="protein sequence ID" value="MFL0194103.1"/>
    <property type="molecule type" value="Genomic_DNA"/>
</dbReference>
<dbReference type="RefSeq" id="WP_406790224.1">
    <property type="nucleotide sequence ID" value="NZ_JBJHZX010000001.1"/>
</dbReference>
<organism evidence="4 5">
    <name type="scientific">Candidatus Clostridium eludens</name>
    <dbReference type="NCBI Taxonomy" id="3381663"/>
    <lineage>
        <taxon>Bacteria</taxon>
        <taxon>Bacillati</taxon>
        <taxon>Bacillota</taxon>
        <taxon>Clostridia</taxon>
        <taxon>Eubacteriales</taxon>
        <taxon>Clostridiaceae</taxon>
        <taxon>Clostridium</taxon>
    </lineage>
</organism>
<proteinExistence type="inferred from homology"/>
<protein>
    <submittedName>
        <fullName evidence="4">Short-chain-enoyl-CoA hydratase</fullName>
        <ecNumber evidence="4">4.2.1.150</ecNumber>
    </submittedName>
</protein>
<dbReference type="PANTHER" id="PTHR11941">
    <property type="entry name" value="ENOYL-COA HYDRATASE-RELATED"/>
    <property type="match status" value="1"/>
</dbReference>
<accession>A0ABW8SEY6</accession>
<dbReference type="InterPro" id="IPR018376">
    <property type="entry name" value="Enoyl-CoA_hyd/isom_CS"/>
</dbReference>
<evidence type="ECO:0000256" key="3">
    <source>
        <dbReference type="RuleBase" id="RU003707"/>
    </source>
</evidence>
<dbReference type="CDD" id="cd06558">
    <property type="entry name" value="crotonase-like"/>
    <property type="match status" value="1"/>
</dbReference>
<dbReference type="Gene3D" id="3.90.226.10">
    <property type="entry name" value="2-enoyl-CoA Hydratase, Chain A, domain 1"/>
    <property type="match status" value="1"/>
</dbReference>
<keyword evidence="2 4" id="KW-0456">Lyase</keyword>